<evidence type="ECO:0000313" key="3">
    <source>
        <dbReference type="Proteomes" id="UP001215598"/>
    </source>
</evidence>
<evidence type="ECO:0008006" key="4">
    <source>
        <dbReference type="Google" id="ProtNLM"/>
    </source>
</evidence>
<proteinExistence type="predicted"/>
<reference evidence="2" key="1">
    <citation type="submission" date="2023-03" db="EMBL/GenBank/DDBJ databases">
        <title>Massive genome expansion in bonnet fungi (Mycena s.s.) driven by repeated elements and novel gene families across ecological guilds.</title>
        <authorList>
            <consortium name="Lawrence Berkeley National Laboratory"/>
            <person name="Harder C.B."/>
            <person name="Miyauchi S."/>
            <person name="Viragh M."/>
            <person name="Kuo A."/>
            <person name="Thoen E."/>
            <person name="Andreopoulos B."/>
            <person name="Lu D."/>
            <person name="Skrede I."/>
            <person name="Drula E."/>
            <person name="Henrissat B."/>
            <person name="Morin E."/>
            <person name="Kohler A."/>
            <person name="Barry K."/>
            <person name="LaButti K."/>
            <person name="Morin E."/>
            <person name="Salamov A."/>
            <person name="Lipzen A."/>
            <person name="Mereny Z."/>
            <person name="Hegedus B."/>
            <person name="Baldrian P."/>
            <person name="Stursova M."/>
            <person name="Weitz H."/>
            <person name="Taylor A."/>
            <person name="Grigoriev I.V."/>
            <person name="Nagy L.G."/>
            <person name="Martin F."/>
            <person name="Kauserud H."/>
        </authorList>
    </citation>
    <scope>NUCLEOTIDE SEQUENCE</scope>
    <source>
        <strain evidence="2">CBHHK182m</strain>
    </source>
</reference>
<feature type="compositionally biased region" description="Low complexity" evidence="1">
    <location>
        <begin position="276"/>
        <end position="285"/>
    </location>
</feature>
<name>A0AAD7H434_9AGAR</name>
<accession>A0AAD7H434</accession>
<gene>
    <name evidence="2" type="ORF">B0H16DRAFT_1900603</name>
</gene>
<protein>
    <recommendedName>
        <fullName evidence="4">BTB domain-containing protein</fullName>
    </recommendedName>
</protein>
<sequence length="295" mass="33945">MSDSGPLQTHLEFNHHPRYYFPDGSAIFQLYFQNEPAPLYKLHYSFLGSRSSFLKHCSLSLAFDFDNLLCYIYIGYTNHPKTDAFYVSILKLSTFFQIDDGVTFAIQNLTLKGKDFHPALQFELARLYRVDNWIAPAFRRLMELPITSLNLNHIHQIGQAGYFYLVQTKAHIEAHRKQFGAPLICQVAWAVEWNSSVPRLVHHPEVPVSLVDLMNSLKETEIERLCEGCRRRTVTWIWGTGYVTKEDVFINEAVAALMILQTDEPIRAALRRTVEQPEQPSSSSDENQEDVTTSI</sequence>
<organism evidence="2 3">
    <name type="scientific">Mycena metata</name>
    <dbReference type="NCBI Taxonomy" id="1033252"/>
    <lineage>
        <taxon>Eukaryota</taxon>
        <taxon>Fungi</taxon>
        <taxon>Dikarya</taxon>
        <taxon>Basidiomycota</taxon>
        <taxon>Agaricomycotina</taxon>
        <taxon>Agaricomycetes</taxon>
        <taxon>Agaricomycetidae</taxon>
        <taxon>Agaricales</taxon>
        <taxon>Marasmiineae</taxon>
        <taxon>Mycenaceae</taxon>
        <taxon>Mycena</taxon>
    </lineage>
</organism>
<keyword evidence="3" id="KW-1185">Reference proteome</keyword>
<comment type="caution">
    <text evidence="2">The sequence shown here is derived from an EMBL/GenBank/DDBJ whole genome shotgun (WGS) entry which is preliminary data.</text>
</comment>
<dbReference type="AlphaFoldDB" id="A0AAD7H434"/>
<dbReference type="Proteomes" id="UP001215598">
    <property type="component" value="Unassembled WGS sequence"/>
</dbReference>
<evidence type="ECO:0000313" key="2">
    <source>
        <dbReference type="EMBL" id="KAJ7711472.1"/>
    </source>
</evidence>
<feature type="region of interest" description="Disordered" evidence="1">
    <location>
        <begin position="273"/>
        <end position="295"/>
    </location>
</feature>
<dbReference type="EMBL" id="JARKIB010000395">
    <property type="protein sequence ID" value="KAJ7711472.1"/>
    <property type="molecule type" value="Genomic_DNA"/>
</dbReference>
<evidence type="ECO:0000256" key="1">
    <source>
        <dbReference type="SAM" id="MobiDB-lite"/>
    </source>
</evidence>